<reference evidence="2 3" key="1">
    <citation type="submission" date="2024-02" db="EMBL/GenBank/DDBJ databases">
        <title>High-quality chromosome-scale genome assembly of Pensacola bahiagrass (Paspalum notatum Flugge var. saurae).</title>
        <authorList>
            <person name="Vega J.M."/>
            <person name="Podio M."/>
            <person name="Orjuela J."/>
            <person name="Siena L.A."/>
            <person name="Pessino S.C."/>
            <person name="Combes M.C."/>
            <person name="Mariac C."/>
            <person name="Albertini E."/>
            <person name="Pupilli F."/>
            <person name="Ortiz J.P.A."/>
            <person name="Leblanc O."/>
        </authorList>
    </citation>
    <scope>NUCLEOTIDE SEQUENCE [LARGE SCALE GENOMIC DNA]</scope>
    <source>
        <strain evidence="2">R1</strain>
        <tissue evidence="2">Leaf</tissue>
    </source>
</reference>
<name>A0AAQ3SUU9_PASNO</name>
<keyword evidence="3" id="KW-1185">Reference proteome</keyword>
<dbReference type="EMBL" id="CP144746">
    <property type="protein sequence ID" value="WVZ60452.1"/>
    <property type="molecule type" value="Genomic_DNA"/>
</dbReference>
<organism evidence="2 3">
    <name type="scientific">Paspalum notatum var. saurae</name>
    <dbReference type="NCBI Taxonomy" id="547442"/>
    <lineage>
        <taxon>Eukaryota</taxon>
        <taxon>Viridiplantae</taxon>
        <taxon>Streptophyta</taxon>
        <taxon>Embryophyta</taxon>
        <taxon>Tracheophyta</taxon>
        <taxon>Spermatophyta</taxon>
        <taxon>Magnoliopsida</taxon>
        <taxon>Liliopsida</taxon>
        <taxon>Poales</taxon>
        <taxon>Poaceae</taxon>
        <taxon>PACMAD clade</taxon>
        <taxon>Panicoideae</taxon>
        <taxon>Andropogonodae</taxon>
        <taxon>Paspaleae</taxon>
        <taxon>Paspalinae</taxon>
        <taxon>Paspalum</taxon>
    </lineage>
</organism>
<gene>
    <name evidence="2" type="ORF">U9M48_010470</name>
</gene>
<dbReference type="InterPro" id="IPR051391">
    <property type="entry name" value="Protease_inhibitor_I20"/>
</dbReference>
<accession>A0AAQ3SUU9</accession>
<proteinExistence type="predicted"/>
<keyword evidence="1" id="KW-0732">Signal</keyword>
<feature type="signal peptide" evidence="1">
    <location>
        <begin position="1"/>
        <end position="27"/>
    </location>
</feature>
<dbReference type="Proteomes" id="UP001341281">
    <property type="component" value="Chromosome 02"/>
</dbReference>
<sequence length="181" mass="19635">MASMKLLSLTCILIVTGLVVLSETGGAAPAPERCPIVCIQGGFITCNNYPYQELDGCVCECAPKDGINCVLHLLATGDTVHSHVRTGNVHHVRQLPRQELHRVRLRRVRATRLRGLRRLMILGAVVEPSEAICNLACVRGAYITCSNYPGEQLYGCACKCAPPDGKRCVVHLGDGSAKRWA</sequence>
<protein>
    <submittedName>
        <fullName evidence="2">Uncharacterized protein</fullName>
    </submittedName>
</protein>
<dbReference type="PANTHER" id="PTHR33832">
    <property type="entry name" value="SERINE-TYPE ENDOPEPTIDASE INHIBITOR"/>
    <property type="match status" value="1"/>
</dbReference>
<feature type="chain" id="PRO_5042882367" evidence="1">
    <location>
        <begin position="28"/>
        <end position="181"/>
    </location>
</feature>
<dbReference type="PANTHER" id="PTHR33832:SF27">
    <property type="entry name" value="EXPRESSED PROTEIN"/>
    <property type="match status" value="1"/>
</dbReference>
<evidence type="ECO:0000256" key="1">
    <source>
        <dbReference type="SAM" id="SignalP"/>
    </source>
</evidence>
<dbReference type="AlphaFoldDB" id="A0AAQ3SUU9"/>
<evidence type="ECO:0000313" key="3">
    <source>
        <dbReference type="Proteomes" id="UP001341281"/>
    </source>
</evidence>
<evidence type="ECO:0000313" key="2">
    <source>
        <dbReference type="EMBL" id="WVZ60452.1"/>
    </source>
</evidence>